<organism evidence="3 4">
    <name type="scientific">Lachnellula hyalina</name>
    <dbReference type="NCBI Taxonomy" id="1316788"/>
    <lineage>
        <taxon>Eukaryota</taxon>
        <taxon>Fungi</taxon>
        <taxon>Dikarya</taxon>
        <taxon>Ascomycota</taxon>
        <taxon>Pezizomycotina</taxon>
        <taxon>Leotiomycetes</taxon>
        <taxon>Helotiales</taxon>
        <taxon>Lachnaceae</taxon>
        <taxon>Lachnellula</taxon>
    </lineage>
</organism>
<dbReference type="Pfam" id="PF07110">
    <property type="entry name" value="EthD"/>
    <property type="match status" value="1"/>
</dbReference>
<comment type="similarity">
    <text evidence="1">Belongs to the tpcK family.</text>
</comment>
<keyword evidence="4" id="KW-1185">Reference proteome</keyword>
<dbReference type="InterPro" id="IPR009799">
    <property type="entry name" value="EthD_dom"/>
</dbReference>
<protein>
    <recommendedName>
        <fullName evidence="2">EthD domain-containing protein</fullName>
    </recommendedName>
</protein>
<dbReference type="EMBL" id="QGMH01000015">
    <property type="protein sequence ID" value="TVY29673.1"/>
    <property type="molecule type" value="Genomic_DNA"/>
</dbReference>
<name>A0A8H8R6U3_9HELO</name>
<accession>A0A8H8R6U3</accession>
<evidence type="ECO:0000256" key="1">
    <source>
        <dbReference type="ARBA" id="ARBA00005986"/>
    </source>
</evidence>
<dbReference type="InterPro" id="IPR011008">
    <property type="entry name" value="Dimeric_a/b-barrel"/>
</dbReference>
<dbReference type="SUPFAM" id="SSF54909">
    <property type="entry name" value="Dimeric alpha+beta barrel"/>
    <property type="match status" value="1"/>
</dbReference>
<dbReference type="RefSeq" id="XP_031008460.1">
    <property type="nucleotide sequence ID" value="XM_031145916.1"/>
</dbReference>
<dbReference type="GeneID" id="41981125"/>
<dbReference type="Proteomes" id="UP000431533">
    <property type="component" value="Unassembled WGS sequence"/>
</dbReference>
<feature type="domain" description="EthD" evidence="2">
    <location>
        <begin position="34"/>
        <end position="125"/>
    </location>
</feature>
<evidence type="ECO:0000259" key="2">
    <source>
        <dbReference type="Pfam" id="PF07110"/>
    </source>
</evidence>
<evidence type="ECO:0000313" key="3">
    <source>
        <dbReference type="EMBL" id="TVY29673.1"/>
    </source>
</evidence>
<evidence type="ECO:0000313" key="4">
    <source>
        <dbReference type="Proteomes" id="UP000431533"/>
    </source>
</evidence>
<gene>
    <name evidence="3" type="ORF">LHYA1_G000927</name>
</gene>
<dbReference type="GO" id="GO:0016491">
    <property type="term" value="F:oxidoreductase activity"/>
    <property type="evidence" value="ECO:0007669"/>
    <property type="project" value="InterPro"/>
</dbReference>
<dbReference type="AlphaFoldDB" id="A0A8H8R6U3"/>
<sequence length="164" mass="18269">MLLAPVSLRNYGRPASTPIPPRMTYTIVAYLARKPSMTPAEFRNYYENTHMPLLISLTGSVFPKTHKRYYLPRTTKDPSSPDTTNANHAVTVYEGIAEDFDYDAYAELEFESIEKFAAFGQRLAEVAAAEDGAFHADELAFLDLSKRRCVVVDGPVATVTPSEI</sequence>
<dbReference type="Gene3D" id="3.30.70.100">
    <property type="match status" value="1"/>
</dbReference>
<proteinExistence type="inferred from homology"/>
<comment type="caution">
    <text evidence="3">The sequence shown here is derived from an EMBL/GenBank/DDBJ whole genome shotgun (WGS) entry which is preliminary data.</text>
</comment>
<reference evidence="3 4" key="1">
    <citation type="submission" date="2018-05" db="EMBL/GenBank/DDBJ databases">
        <title>Genome sequencing and assembly of the regulated plant pathogen Lachnellula willkommii and related sister species for the development of diagnostic species identification markers.</title>
        <authorList>
            <person name="Giroux E."/>
            <person name="Bilodeau G."/>
        </authorList>
    </citation>
    <scope>NUCLEOTIDE SEQUENCE [LARGE SCALE GENOMIC DNA]</scope>
    <source>
        <strain evidence="3 4">CBS 185.66</strain>
    </source>
</reference>
<dbReference type="OrthoDB" id="2519291at2759"/>